<feature type="transmembrane region" description="Helical" evidence="1">
    <location>
        <begin position="12"/>
        <end position="31"/>
    </location>
</feature>
<accession>A0A0Z8F317</accession>
<evidence type="ECO:0000313" key="2">
    <source>
        <dbReference type="EMBL" id="CYU72864.1"/>
    </source>
</evidence>
<evidence type="ECO:0000256" key="1">
    <source>
        <dbReference type="SAM" id="Phobius"/>
    </source>
</evidence>
<dbReference type="EMBL" id="FIHD01000049">
    <property type="protein sequence ID" value="CYV16204.1"/>
    <property type="molecule type" value="Genomic_DNA"/>
</dbReference>
<proteinExistence type="predicted"/>
<feature type="transmembrane region" description="Helical" evidence="1">
    <location>
        <begin position="37"/>
        <end position="55"/>
    </location>
</feature>
<name>A0A0Z8F317_STRSU</name>
<keyword evidence="1" id="KW-1133">Transmembrane helix</keyword>
<dbReference type="Proteomes" id="UP000281324">
    <property type="component" value="Unassembled WGS sequence"/>
</dbReference>
<dbReference type="EMBL" id="FILX01000017">
    <property type="protein sequence ID" value="CYX67644.1"/>
    <property type="molecule type" value="Genomic_DNA"/>
</dbReference>
<evidence type="ECO:0000313" key="3">
    <source>
        <dbReference type="EMBL" id="CYV11486.1"/>
    </source>
</evidence>
<evidence type="ECO:0000313" key="11">
    <source>
        <dbReference type="Proteomes" id="UP000281324"/>
    </source>
</evidence>
<gene>
    <name evidence="6" type="ORF">EI219_07600</name>
    <name evidence="2" type="ORF">ERS132414_00649</name>
    <name evidence="4" type="ORF">ERS132416_02113</name>
    <name evidence="3" type="ORF">ERS132426_00198</name>
    <name evidence="5" type="ORF">ERS132531_01127</name>
</gene>
<dbReference type="Proteomes" id="UP000072794">
    <property type="component" value="Unassembled WGS sequence"/>
</dbReference>
<evidence type="ECO:0000313" key="6">
    <source>
        <dbReference type="EMBL" id="RRN49343.1"/>
    </source>
</evidence>
<dbReference type="EMBL" id="FIHA01000009">
    <property type="protein sequence ID" value="CYU72864.1"/>
    <property type="molecule type" value="Genomic_DNA"/>
</dbReference>
<reference evidence="7 8" key="1">
    <citation type="submission" date="2016-02" db="EMBL/GenBank/DDBJ databases">
        <authorList>
            <consortium name="Pathogen Informatics"/>
        </authorList>
    </citation>
    <scope>NUCLEOTIDE SEQUENCE [LARGE SCALE GENOMIC DNA]</scope>
    <source>
        <strain evidence="2 7">LSS52</strain>
        <strain evidence="4 8">LSS54</strain>
        <strain evidence="3 9">LSS64</strain>
        <strain evidence="5 10">SS993</strain>
    </source>
</reference>
<dbReference type="EMBL" id="RRZQ01000011">
    <property type="protein sequence ID" value="RRN49343.1"/>
    <property type="molecule type" value="Genomic_DNA"/>
</dbReference>
<evidence type="ECO:0000313" key="9">
    <source>
        <dbReference type="Proteomes" id="UP000074850"/>
    </source>
</evidence>
<dbReference type="AlphaFoldDB" id="A0A0Z8F317"/>
<dbReference type="Proteomes" id="UP000074903">
    <property type="component" value="Unassembled WGS sequence"/>
</dbReference>
<keyword evidence="1" id="KW-0812">Transmembrane</keyword>
<evidence type="ECO:0000313" key="4">
    <source>
        <dbReference type="EMBL" id="CYV16204.1"/>
    </source>
</evidence>
<evidence type="ECO:0000313" key="7">
    <source>
        <dbReference type="Proteomes" id="UP000072794"/>
    </source>
</evidence>
<keyword evidence="1" id="KW-0472">Membrane</keyword>
<protein>
    <submittedName>
        <fullName evidence="2">Membrane protein</fullName>
    </submittedName>
</protein>
<organism evidence="2 7">
    <name type="scientific">Streptococcus suis</name>
    <dbReference type="NCBI Taxonomy" id="1307"/>
    <lineage>
        <taxon>Bacteria</taxon>
        <taxon>Bacillati</taxon>
        <taxon>Bacillota</taxon>
        <taxon>Bacilli</taxon>
        <taxon>Lactobacillales</taxon>
        <taxon>Streptococcaceae</taxon>
        <taxon>Streptococcus</taxon>
    </lineage>
</organism>
<sequence>MKTLLKKIRITALYILLYNLILILSIWLGKVSSKEEFMIAVAGNAVMMGLSFVHLHNQVSDEFHGKVEEPSA</sequence>
<dbReference type="EMBL" id="FIHM01000002">
    <property type="protein sequence ID" value="CYV11486.1"/>
    <property type="molecule type" value="Genomic_DNA"/>
</dbReference>
<evidence type="ECO:0000313" key="8">
    <source>
        <dbReference type="Proteomes" id="UP000073494"/>
    </source>
</evidence>
<dbReference type="Proteomes" id="UP000073494">
    <property type="component" value="Unassembled WGS sequence"/>
</dbReference>
<evidence type="ECO:0000313" key="5">
    <source>
        <dbReference type="EMBL" id="CYX67644.1"/>
    </source>
</evidence>
<evidence type="ECO:0000313" key="10">
    <source>
        <dbReference type="Proteomes" id="UP000074903"/>
    </source>
</evidence>
<dbReference type="Proteomes" id="UP000074850">
    <property type="component" value="Unassembled WGS sequence"/>
</dbReference>
<reference evidence="6 11" key="2">
    <citation type="submission" date="2018-11" db="EMBL/GenBank/DDBJ databases">
        <title>Changes in penicillin susceptibility of Streptococcus suis isolates by amino acid alterations in the penicillin-binding protein.</title>
        <authorList>
            <person name="Niemann L."/>
            <person name="Eichhorn I."/>
        </authorList>
    </citation>
    <scope>NUCLEOTIDE SEQUENCE [LARGE SCALE GENOMIC DNA]</scope>
    <source>
        <strain evidence="6 11">IMT40201</strain>
    </source>
</reference>
<dbReference type="RefSeq" id="WP_024375727.1">
    <property type="nucleotide sequence ID" value="NZ_CEDT01000041.1"/>
</dbReference>